<dbReference type="GO" id="GO:0008168">
    <property type="term" value="F:methyltransferase activity"/>
    <property type="evidence" value="ECO:0007669"/>
    <property type="project" value="UniProtKB-KW"/>
</dbReference>
<comment type="function">
    <text evidence="7">Mitochondrial transcription factor that confers selective promoter recognition on the core subunit of the yeast mitochondrial RNA polymerase. Interacts with DNA in a non-specific manner.</text>
</comment>
<evidence type="ECO:0000313" key="8">
    <source>
        <dbReference type="EMBL" id="KAF2084524.1"/>
    </source>
</evidence>
<evidence type="ECO:0000313" key="9">
    <source>
        <dbReference type="Proteomes" id="UP000799776"/>
    </source>
</evidence>
<keyword evidence="6" id="KW-0694">RNA-binding</keyword>
<dbReference type="GO" id="GO:0003723">
    <property type="term" value="F:RNA binding"/>
    <property type="evidence" value="ECO:0007669"/>
    <property type="project" value="UniProtKB-KW"/>
</dbReference>
<dbReference type="GO" id="GO:0005759">
    <property type="term" value="C:mitochondrial matrix"/>
    <property type="evidence" value="ECO:0007669"/>
    <property type="project" value="TreeGrafter"/>
</dbReference>
<evidence type="ECO:0000256" key="7">
    <source>
        <dbReference type="ARBA" id="ARBA00024915"/>
    </source>
</evidence>
<keyword evidence="5" id="KW-0949">S-adenosyl-L-methionine</keyword>
<proteinExistence type="predicted"/>
<dbReference type="Gene3D" id="3.40.50.150">
    <property type="entry name" value="Vaccinia Virus protein VP39"/>
    <property type="match status" value="1"/>
</dbReference>
<organism evidence="8 9">
    <name type="scientific">Saccharata proteae CBS 121410</name>
    <dbReference type="NCBI Taxonomy" id="1314787"/>
    <lineage>
        <taxon>Eukaryota</taxon>
        <taxon>Fungi</taxon>
        <taxon>Dikarya</taxon>
        <taxon>Ascomycota</taxon>
        <taxon>Pezizomycotina</taxon>
        <taxon>Dothideomycetes</taxon>
        <taxon>Dothideomycetes incertae sedis</taxon>
        <taxon>Botryosphaeriales</taxon>
        <taxon>Saccharataceae</taxon>
        <taxon>Saccharata</taxon>
    </lineage>
</organism>
<dbReference type="GO" id="GO:0032259">
    <property type="term" value="P:methylation"/>
    <property type="evidence" value="ECO:0007669"/>
    <property type="project" value="UniProtKB-KW"/>
</dbReference>
<dbReference type="GO" id="GO:0034245">
    <property type="term" value="C:mitochondrial DNA-directed RNA polymerase complex"/>
    <property type="evidence" value="ECO:0007669"/>
    <property type="project" value="TreeGrafter"/>
</dbReference>
<dbReference type="InterPro" id="IPR023165">
    <property type="entry name" value="rRNA_Ade_diMease-like_C"/>
</dbReference>
<dbReference type="GO" id="GO:0034246">
    <property type="term" value="F:mitochondrial transcription factor activity"/>
    <property type="evidence" value="ECO:0007669"/>
    <property type="project" value="TreeGrafter"/>
</dbReference>
<dbReference type="OrthoDB" id="16079at2759"/>
<evidence type="ECO:0000256" key="6">
    <source>
        <dbReference type="ARBA" id="ARBA00022884"/>
    </source>
</evidence>
<name>A0A9P4LUU8_9PEZI</name>
<dbReference type="InterPro" id="IPR029063">
    <property type="entry name" value="SAM-dependent_MTases_sf"/>
</dbReference>
<evidence type="ECO:0000256" key="5">
    <source>
        <dbReference type="ARBA" id="ARBA00022691"/>
    </source>
</evidence>
<reference evidence="8" key="1">
    <citation type="journal article" date="2020" name="Stud. Mycol.">
        <title>101 Dothideomycetes genomes: a test case for predicting lifestyles and emergence of pathogens.</title>
        <authorList>
            <person name="Haridas S."/>
            <person name="Albert R."/>
            <person name="Binder M."/>
            <person name="Bloem J."/>
            <person name="Labutti K."/>
            <person name="Salamov A."/>
            <person name="Andreopoulos B."/>
            <person name="Baker S."/>
            <person name="Barry K."/>
            <person name="Bills G."/>
            <person name="Bluhm B."/>
            <person name="Cannon C."/>
            <person name="Castanera R."/>
            <person name="Culley D."/>
            <person name="Daum C."/>
            <person name="Ezra D."/>
            <person name="Gonzalez J."/>
            <person name="Henrissat B."/>
            <person name="Kuo A."/>
            <person name="Liang C."/>
            <person name="Lipzen A."/>
            <person name="Lutzoni F."/>
            <person name="Magnuson J."/>
            <person name="Mondo S."/>
            <person name="Nolan M."/>
            <person name="Ohm R."/>
            <person name="Pangilinan J."/>
            <person name="Park H.-J."/>
            <person name="Ramirez L."/>
            <person name="Alfaro M."/>
            <person name="Sun H."/>
            <person name="Tritt A."/>
            <person name="Yoshinaga Y."/>
            <person name="Zwiers L.-H."/>
            <person name="Turgeon B."/>
            <person name="Goodwin S."/>
            <person name="Spatafora J."/>
            <person name="Crous P."/>
            <person name="Grigoriev I."/>
        </authorList>
    </citation>
    <scope>NUCLEOTIDE SEQUENCE</scope>
    <source>
        <strain evidence="8">CBS 121410</strain>
    </source>
</reference>
<dbReference type="InterPro" id="IPR001737">
    <property type="entry name" value="KsgA/Erm"/>
</dbReference>
<comment type="subcellular location">
    <subcellularLocation>
        <location evidence="1">Mitochondrion</location>
    </subcellularLocation>
</comment>
<comment type="caution">
    <text evidence="8">The sequence shown here is derived from an EMBL/GenBank/DDBJ whole genome shotgun (WGS) entry which is preliminary data.</text>
</comment>
<evidence type="ECO:0000256" key="1">
    <source>
        <dbReference type="ARBA" id="ARBA00004173"/>
    </source>
</evidence>
<evidence type="ECO:0000256" key="4">
    <source>
        <dbReference type="ARBA" id="ARBA00022679"/>
    </source>
</evidence>
<dbReference type="GO" id="GO:0006391">
    <property type="term" value="P:transcription initiation at mitochondrial promoter"/>
    <property type="evidence" value="ECO:0007669"/>
    <property type="project" value="TreeGrafter"/>
</dbReference>
<dbReference type="PANTHER" id="PTHR11727">
    <property type="entry name" value="DIMETHYLADENOSINE TRANSFERASE"/>
    <property type="match status" value="1"/>
</dbReference>
<gene>
    <name evidence="8" type="ORF">K490DRAFT_68643</name>
</gene>
<keyword evidence="3 8" id="KW-0489">Methyltransferase</keyword>
<dbReference type="EMBL" id="ML978740">
    <property type="protein sequence ID" value="KAF2084524.1"/>
    <property type="molecule type" value="Genomic_DNA"/>
</dbReference>
<protein>
    <recommendedName>
        <fullName evidence="2">Mitochondrial transcription factor 1</fullName>
    </recommendedName>
</protein>
<evidence type="ECO:0000256" key="2">
    <source>
        <dbReference type="ARBA" id="ARBA00013836"/>
    </source>
</evidence>
<dbReference type="Proteomes" id="UP000799776">
    <property type="component" value="Unassembled WGS sequence"/>
</dbReference>
<dbReference type="SUPFAM" id="SSF53335">
    <property type="entry name" value="S-adenosyl-L-methionine-dependent methyltransferases"/>
    <property type="match status" value="1"/>
</dbReference>
<sequence>MSAPRILSKATLPIGKTVRRRGPRTEVLTDKLCDDILSYVGPLLAKHKGCDILDGNPGAGLWSSKIHEFLKPRRHVLIEEDEAYMPLLRPYLDAPGSTYVHAPYDGGRPAGFARTLDEGYLPDQQALSKDDPRLNQPNNTLLVMANLTRSYISSKVNSELYKRHNVHALTTAAFTHSLFHQYGLIRMLLWVDEGVKDAMIPRSLAMNAYTMGFNWAANANIVADTSPDRLGRGSPDAGGVDVDFASAVQTARKMQWSGMKLPPGRSWEYHEKAWEMSTRLEHSEQPESLHHLLPEVTTRDTLAKDELQELELAYASGNLGRFLGQPTNGGSVQPRNIDPRFIRMLYLQKMEKFYQARRSRGSKPNEKYIAHLRLTRRMFETDFRLRSGKASNEEYMAATKAMHQMGEDCIAIEKSSMIPSSARMFRLARDNRNAYYVDPPFLMWDRRQYEPLKILKDELRATDGAALLDVQPKPPSRTITADELAYWKKFVELLYTRPSSTIKAALEHMAAGSSEVVLERVPSLSDLSRGGSLNPGMLSVRALSPELLDDVVQAYRSWIFRPDHVEKKLITKDLDWDDLIFTMAGVELPRRS</sequence>
<keyword evidence="4" id="KW-0808">Transferase</keyword>
<keyword evidence="9" id="KW-1185">Reference proteome</keyword>
<accession>A0A9P4LUU8</accession>
<dbReference type="PANTHER" id="PTHR11727:SF17">
    <property type="entry name" value="DIMETHYLADENOSINE TRANSFERASE 1, MITOCHONDRIAL"/>
    <property type="match status" value="1"/>
</dbReference>
<evidence type="ECO:0000256" key="3">
    <source>
        <dbReference type="ARBA" id="ARBA00022603"/>
    </source>
</evidence>
<dbReference type="AlphaFoldDB" id="A0A9P4LUU8"/>
<dbReference type="Gene3D" id="1.10.8.100">
    <property type="entry name" value="Ribosomal RNA adenine dimethylase-like, domain 2"/>
    <property type="match status" value="1"/>
</dbReference>